<feature type="region of interest" description="Disordered" evidence="4">
    <location>
        <begin position="32"/>
        <end position="56"/>
    </location>
</feature>
<evidence type="ECO:0000256" key="3">
    <source>
        <dbReference type="ARBA" id="ARBA00022833"/>
    </source>
</evidence>
<sequence length="928" mass="105601">MDLSVLSSLEGWDKSKFEAYAKLLRLKNGGQIEEASDSTERAHEQEISDPDSPDSVNVKPLSRFDETKLKRSFLDRLSELVANEKGGHYVSASLMVEWPDRVDVLVARNTGFRKNNPSVQLLETIASSLRGISKLDRRDLTAIYTMQELWALLIRSYEPRIRVYISEVRQAFKRTKIPADASSPLLLRLEDFRALVSDIPRVSTQAGLEEAVHGAYEICCFHNEEEFERITSHASDARSLRSALRFLSRLKTCFKTFIRGAERLSNFHNLRIIPVTILPVRGAKAKGNRAGDWSVAMAFSSLGLSLDDKTVKSVFGSGKKRGAWTKNKLLLKFDRLKSSVSEVHAEVQVALAATRDEYKGASVFKYVGCSKRSCFLCYRFALRYGQFITRGCHGKIYDLWTLPQVPWLVEEERLRLVQILGGMEKDMRNSILNKTISIPPTQESSIGGSSHATIRPHFDNPYTMSLVSQHLQAQRTSLGPEETVGSEDQDDTYEPMQDHSAAPMPTSIPAPGECQGCERETYRRCKHCDRGWFCSQRCQERMSLSHLAKCSARPITTADLLFDDAVKDQFPKDEQTREDFGFSRCSHHREESHLLGLYRGFLLLRDPKIDPVKLHEWQRKGLLVRKIIEKFSTIPESSRGSYFSWFLRNQHILDPASSSQPDSQVNPLQRALHAANPYLEPEDRGKDLLQLEPAEKRYAFVLYTLALDGGSPNPNWAELDLWYDFGFVVCTDEHYEGSLGALYSKLLGGNKFFRDYDESLGVKRSRAADSSTCPFDEFWRAWQNGKAAELFDKYGMGGDLDRNTWFGLWGNSGFSHLREFLSYPVSKHGLRPSVWRLKHLLALDDNTPLVNFPQIEAAAQEYGFTPQLDARTKLELRRFYKQLLAAGDPLEVHRAKEHGELLRYAQSTVKDIDNSVRDVLRKMDSMRG</sequence>
<dbReference type="GO" id="GO:0008270">
    <property type="term" value="F:zinc ion binding"/>
    <property type="evidence" value="ECO:0007669"/>
    <property type="project" value="UniProtKB-KW"/>
</dbReference>
<dbReference type="Pfam" id="PF14441">
    <property type="entry name" value="OTT_1508_deam"/>
    <property type="match status" value="1"/>
</dbReference>
<dbReference type="GeneID" id="63725697"/>
<protein>
    <recommendedName>
        <fullName evidence="5">MYND-type domain-containing protein</fullName>
    </recommendedName>
</protein>
<dbReference type="STRING" id="1036611.A0A1L9PLR7"/>
<evidence type="ECO:0000256" key="4">
    <source>
        <dbReference type="SAM" id="MobiDB-lite"/>
    </source>
</evidence>
<dbReference type="PROSITE" id="PS01360">
    <property type="entry name" value="ZF_MYND_1"/>
    <property type="match status" value="1"/>
</dbReference>
<evidence type="ECO:0000313" key="7">
    <source>
        <dbReference type="Proteomes" id="UP000184073"/>
    </source>
</evidence>
<dbReference type="AlphaFoldDB" id="A0A1L9PLR7"/>
<evidence type="ECO:0000256" key="2">
    <source>
        <dbReference type="ARBA" id="ARBA00022771"/>
    </source>
</evidence>
<dbReference type="EMBL" id="KV878129">
    <property type="protein sequence ID" value="OJJ02479.1"/>
    <property type="molecule type" value="Genomic_DNA"/>
</dbReference>
<dbReference type="OrthoDB" id="4851849at2759"/>
<dbReference type="InterPro" id="IPR027796">
    <property type="entry name" value="OTT_1508_deam-like"/>
</dbReference>
<evidence type="ECO:0000259" key="5">
    <source>
        <dbReference type="PROSITE" id="PS01360"/>
    </source>
</evidence>
<dbReference type="InterPro" id="IPR002893">
    <property type="entry name" value="Znf_MYND"/>
</dbReference>
<feature type="region of interest" description="Disordered" evidence="4">
    <location>
        <begin position="473"/>
        <end position="510"/>
    </location>
</feature>
<proteinExistence type="predicted"/>
<name>A0A1L9PLR7_ASPVE</name>
<feature type="compositionally biased region" description="Acidic residues" evidence="4">
    <location>
        <begin position="484"/>
        <end position="493"/>
    </location>
</feature>
<evidence type="ECO:0000256" key="1">
    <source>
        <dbReference type="ARBA" id="ARBA00022723"/>
    </source>
</evidence>
<accession>A0A1L9PLR7</accession>
<gene>
    <name evidence="6" type="ORF">ASPVEDRAFT_29058</name>
</gene>
<keyword evidence="3" id="KW-0862">Zinc</keyword>
<keyword evidence="2" id="KW-0863">Zinc-finger</keyword>
<dbReference type="VEuPathDB" id="FungiDB:ASPVEDRAFT_29058"/>
<dbReference type="RefSeq" id="XP_040668241.1">
    <property type="nucleotide sequence ID" value="XM_040810186.1"/>
</dbReference>
<evidence type="ECO:0000313" key="6">
    <source>
        <dbReference type="EMBL" id="OJJ02479.1"/>
    </source>
</evidence>
<reference evidence="7" key="1">
    <citation type="journal article" date="2017" name="Genome Biol.">
        <title>Comparative genomics reveals high biological diversity and specific adaptations in the industrially and medically important fungal genus Aspergillus.</title>
        <authorList>
            <person name="de Vries R.P."/>
            <person name="Riley R."/>
            <person name="Wiebenga A."/>
            <person name="Aguilar-Osorio G."/>
            <person name="Amillis S."/>
            <person name="Uchima C.A."/>
            <person name="Anderluh G."/>
            <person name="Asadollahi M."/>
            <person name="Askin M."/>
            <person name="Barry K."/>
            <person name="Battaglia E."/>
            <person name="Bayram O."/>
            <person name="Benocci T."/>
            <person name="Braus-Stromeyer S.A."/>
            <person name="Caldana C."/>
            <person name="Canovas D."/>
            <person name="Cerqueira G.C."/>
            <person name="Chen F."/>
            <person name="Chen W."/>
            <person name="Choi C."/>
            <person name="Clum A."/>
            <person name="Dos Santos R.A."/>
            <person name="Damasio A.R."/>
            <person name="Diallinas G."/>
            <person name="Emri T."/>
            <person name="Fekete E."/>
            <person name="Flipphi M."/>
            <person name="Freyberg S."/>
            <person name="Gallo A."/>
            <person name="Gournas C."/>
            <person name="Habgood R."/>
            <person name="Hainaut M."/>
            <person name="Harispe M.L."/>
            <person name="Henrissat B."/>
            <person name="Hilden K.S."/>
            <person name="Hope R."/>
            <person name="Hossain A."/>
            <person name="Karabika E."/>
            <person name="Karaffa L."/>
            <person name="Karanyi Z."/>
            <person name="Krasevec N."/>
            <person name="Kuo A."/>
            <person name="Kusch H."/>
            <person name="LaButti K."/>
            <person name="Lagendijk E.L."/>
            <person name="Lapidus A."/>
            <person name="Levasseur A."/>
            <person name="Lindquist E."/>
            <person name="Lipzen A."/>
            <person name="Logrieco A.F."/>
            <person name="MacCabe A."/>
            <person name="Maekelae M.R."/>
            <person name="Malavazi I."/>
            <person name="Melin P."/>
            <person name="Meyer V."/>
            <person name="Mielnichuk N."/>
            <person name="Miskei M."/>
            <person name="Molnar A.P."/>
            <person name="Mule G."/>
            <person name="Ngan C.Y."/>
            <person name="Orejas M."/>
            <person name="Orosz E."/>
            <person name="Ouedraogo J.P."/>
            <person name="Overkamp K.M."/>
            <person name="Park H.-S."/>
            <person name="Perrone G."/>
            <person name="Piumi F."/>
            <person name="Punt P.J."/>
            <person name="Ram A.F."/>
            <person name="Ramon A."/>
            <person name="Rauscher S."/>
            <person name="Record E."/>
            <person name="Riano-Pachon D.M."/>
            <person name="Robert V."/>
            <person name="Roehrig J."/>
            <person name="Ruller R."/>
            <person name="Salamov A."/>
            <person name="Salih N.S."/>
            <person name="Samson R.A."/>
            <person name="Sandor E."/>
            <person name="Sanguinetti M."/>
            <person name="Schuetze T."/>
            <person name="Sepcic K."/>
            <person name="Shelest E."/>
            <person name="Sherlock G."/>
            <person name="Sophianopoulou V."/>
            <person name="Squina F.M."/>
            <person name="Sun H."/>
            <person name="Susca A."/>
            <person name="Todd R.B."/>
            <person name="Tsang A."/>
            <person name="Unkles S.E."/>
            <person name="van de Wiele N."/>
            <person name="van Rossen-Uffink D."/>
            <person name="Oliveira J.V."/>
            <person name="Vesth T.C."/>
            <person name="Visser J."/>
            <person name="Yu J.-H."/>
            <person name="Zhou M."/>
            <person name="Andersen M.R."/>
            <person name="Archer D.B."/>
            <person name="Baker S.E."/>
            <person name="Benoit I."/>
            <person name="Brakhage A.A."/>
            <person name="Braus G.H."/>
            <person name="Fischer R."/>
            <person name="Frisvad J.C."/>
            <person name="Goldman G.H."/>
            <person name="Houbraken J."/>
            <person name="Oakley B."/>
            <person name="Pocsi I."/>
            <person name="Scazzocchio C."/>
            <person name="Seiboth B."/>
            <person name="vanKuyk P.A."/>
            <person name="Wortman J."/>
            <person name="Dyer P.S."/>
            <person name="Grigoriev I.V."/>
        </authorList>
    </citation>
    <scope>NUCLEOTIDE SEQUENCE [LARGE SCALE GENOMIC DNA]</scope>
    <source>
        <strain evidence="7">CBS 583.65</strain>
    </source>
</reference>
<keyword evidence="1" id="KW-0479">Metal-binding</keyword>
<feature type="domain" description="MYND-type" evidence="5">
    <location>
        <begin position="514"/>
        <end position="550"/>
    </location>
</feature>
<dbReference type="SUPFAM" id="SSF144232">
    <property type="entry name" value="HIT/MYND zinc finger-like"/>
    <property type="match status" value="1"/>
</dbReference>
<keyword evidence="7" id="KW-1185">Reference proteome</keyword>
<dbReference type="Proteomes" id="UP000184073">
    <property type="component" value="Unassembled WGS sequence"/>
</dbReference>
<organism evidence="6 7">
    <name type="scientific">Aspergillus versicolor CBS 583.65</name>
    <dbReference type="NCBI Taxonomy" id="1036611"/>
    <lineage>
        <taxon>Eukaryota</taxon>
        <taxon>Fungi</taxon>
        <taxon>Dikarya</taxon>
        <taxon>Ascomycota</taxon>
        <taxon>Pezizomycotina</taxon>
        <taxon>Eurotiomycetes</taxon>
        <taxon>Eurotiomycetidae</taxon>
        <taxon>Eurotiales</taxon>
        <taxon>Aspergillaceae</taxon>
        <taxon>Aspergillus</taxon>
        <taxon>Aspergillus subgen. Nidulantes</taxon>
    </lineage>
</organism>